<sequence>MREAARAFTGWSYNKDAVFIQRKNIHDEGKKTFLGKTGNFDGNAILDIILEQPAAAKFIATKIYRFFVNEKADDKLIHRLSEKLYATGYEIMPLLEDIFTSPWFFKKEHMGSKIKSPIELMVGMMRILDMKVGVPENLITYQKLLGQMLLYPPNVAGWPSGRSWIDSSTLLLRMQMPQIWTGLRPLDLKPRPDDDLEMGLPQKQNLTSTFKDPKMSIDWSKVEASFAGRNVSEIILQKSWPKAIRYSSDLGWSCPHGYHRCHEHARISALLTFKKI</sequence>
<dbReference type="Pfam" id="PF08811">
    <property type="entry name" value="DUF1800"/>
    <property type="match status" value="1"/>
</dbReference>
<dbReference type="InterPro" id="IPR014917">
    <property type="entry name" value="DUF1800"/>
</dbReference>
<dbReference type="Proteomes" id="UP000251241">
    <property type="component" value="Unassembled WGS sequence"/>
</dbReference>
<dbReference type="AlphaFoldDB" id="A0A2X2J285"/>
<gene>
    <name evidence="1" type="ORF">NCTC11343_03514</name>
</gene>
<evidence type="ECO:0000313" key="2">
    <source>
        <dbReference type="Proteomes" id="UP000251241"/>
    </source>
</evidence>
<reference evidence="1 2" key="1">
    <citation type="submission" date="2018-06" db="EMBL/GenBank/DDBJ databases">
        <authorList>
            <consortium name="Pathogen Informatics"/>
            <person name="Doyle S."/>
        </authorList>
    </citation>
    <scope>NUCLEOTIDE SEQUENCE [LARGE SCALE GENOMIC DNA]</scope>
    <source>
        <strain evidence="1 2">NCTC11343</strain>
    </source>
</reference>
<name>A0A2X2J285_SPHMU</name>
<organism evidence="1 2">
    <name type="scientific">Sphingobacterium multivorum</name>
    <dbReference type="NCBI Taxonomy" id="28454"/>
    <lineage>
        <taxon>Bacteria</taxon>
        <taxon>Pseudomonadati</taxon>
        <taxon>Bacteroidota</taxon>
        <taxon>Sphingobacteriia</taxon>
        <taxon>Sphingobacteriales</taxon>
        <taxon>Sphingobacteriaceae</taxon>
        <taxon>Sphingobacterium</taxon>
    </lineage>
</organism>
<dbReference type="EMBL" id="UAUU01000009">
    <property type="protein sequence ID" value="SPZ88487.1"/>
    <property type="molecule type" value="Genomic_DNA"/>
</dbReference>
<evidence type="ECO:0000313" key="1">
    <source>
        <dbReference type="EMBL" id="SPZ88487.1"/>
    </source>
</evidence>
<proteinExistence type="predicted"/>
<protein>
    <submittedName>
        <fullName evidence="1">Protein of uncharacterized function (DUF1800)</fullName>
    </submittedName>
</protein>
<accession>A0A2X2J285</accession>